<gene>
    <name evidence="1" type="ORF">VSDG_08278</name>
</gene>
<accession>A0A423VI84</accession>
<comment type="caution">
    <text evidence="1">The sequence shown here is derived from an EMBL/GenBank/DDBJ whole genome shotgun (WGS) entry which is preliminary data.</text>
</comment>
<proteinExistence type="predicted"/>
<dbReference type="Proteomes" id="UP000284375">
    <property type="component" value="Unassembled WGS sequence"/>
</dbReference>
<name>A0A423VI84_CYTCH</name>
<protein>
    <submittedName>
        <fullName evidence="1">Uncharacterized protein</fullName>
    </submittedName>
</protein>
<dbReference type="AlphaFoldDB" id="A0A423VI84"/>
<dbReference type="STRING" id="252740.A0A423VI84"/>
<sequence>MDFWTAIQVLPKTINCEDLLTPGDDLLTIINNLQPKTHTKANRFNPFPKPDETAGKHTKMPLFWSKGFGGRHFGTNVTVDRHGVRRGPWRVTLGKFNCFR</sequence>
<keyword evidence="2" id="KW-1185">Reference proteome</keyword>
<evidence type="ECO:0000313" key="1">
    <source>
        <dbReference type="EMBL" id="ROV90709.1"/>
    </source>
</evidence>
<dbReference type="OrthoDB" id="4774177at2759"/>
<dbReference type="EMBL" id="LJZO01000048">
    <property type="protein sequence ID" value="ROV90709.1"/>
    <property type="molecule type" value="Genomic_DNA"/>
</dbReference>
<evidence type="ECO:0000313" key="2">
    <source>
        <dbReference type="Proteomes" id="UP000284375"/>
    </source>
</evidence>
<organism evidence="1 2">
    <name type="scientific">Cytospora chrysosperma</name>
    <name type="common">Cytospora canker fungus</name>
    <name type="synonym">Sphaeria chrysosperma</name>
    <dbReference type="NCBI Taxonomy" id="252740"/>
    <lineage>
        <taxon>Eukaryota</taxon>
        <taxon>Fungi</taxon>
        <taxon>Dikarya</taxon>
        <taxon>Ascomycota</taxon>
        <taxon>Pezizomycotina</taxon>
        <taxon>Sordariomycetes</taxon>
        <taxon>Sordariomycetidae</taxon>
        <taxon>Diaporthales</taxon>
        <taxon>Cytosporaceae</taxon>
        <taxon>Cytospora</taxon>
    </lineage>
</organism>
<reference evidence="1 2" key="1">
    <citation type="submission" date="2015-09" db="EMBL/GenBank/DDBJ databases">
        <title>Host preference determinants of Valsa canker pathogens revealed by comparative genomics.</title>
        <authorList>
            <person name="Yin Z."/>
            <person name="Huang L."/>
        </authorList>
    </citation>
    <scope>NUCLEOTIDE SEQUENCE [LARGE SCALE GENOMIC DNA]</scope>
    <source>
        <strain evidence="1 2">YSFL</strain>
    </source>
</reference>